<sequence>MSKRLALAMAAGLLCATGAARADEAILRANNQASLWVGGHHLNYHETDTNNTSGLVGPGGQLDSEHGTQAAFGGGLTRQGSLFGLKNIYTSLSLDYSHGNTDYQGYLVNNNTHTAVPYSSTTRNTTFDVNLKVGPAFALGAQSRAQVVPYITYGYHNWVRDLAQPYGDKETYSHQYLGIGLLGQYSFTPKLVGSADLSVARTINPRLTTGSTGDFSLGSKAQTSLSVGLDYAVTPRLHASASYRATEFKYGQSPVGVYFEPDSKTIEQRFLVGLGYAF</sequence>
<dbReference type="STRING" id="445709.ABW99_07915"/>
<dbReference type="Proteomes" id="UP000036700">
    <property type="component" value="Chromosome"/>
</dbReference>
<evidence type="ECO:0000313" key="2">
    <source>
        <dbReference type="EMBL" id="AKJ68147.1"/>
    </source>
</evidence>
<name>A0A0G3ES39_9BURK</name>
<feature type="signal peptide" evidence="1">
    <location>
        <begin position="1"/>
        <end position="22"/>
    </location>
</feature>
<feature type="chain" id="PRO_5002553356" evidence="1">
    <location>
        <begin position="23"/>
        <end position="278"/>
    </location>
</feature>
<protein>
    <submittedName>
        <fullName evidence="2">Uncharacterized protein</fullName>
    </submittedName>
</protein>
<dbReference type="InterPro" id="IPR036709">
    <property type="entry name" value="Autotransporte_beta_dom_sf"/>
</dbReference>
<dbReference type="Gene3D" id="2.40.128.130">
    <property type="entry name" value="Autotransporter beta-domain"/>
    <property type="match status" value="1"/>
</dbReference>
<keyword evidence="3" id="KW-1185">Reference proteome</keyword>
<proteinExistence type="predicted"/>
<accession>A0A0G3ES39</accession>
<dbReference type="KEGG" id="ptx:ABW99_07915"/>
<dbReference type="OrthoDB" id="5298794at2"/>
<dbReference type="AlphaFoldDB" id="A0A0G3ES39"/>
<dbReference type="PATRIC" id="fig|445709.3.peg.1691"/>
<organism evidence="2 3">
    <name type="scientific">Pandoraea thiooxydans</name>
    <dbReference type="NCBI Taxonomy" id="445709"/>
    <lineage>
        <taxon>Bacteria</taxon>
        <taxon>Pseudomonadati</taxon>
        <taxon>Pseudomonadota</taxon>
        <taxon>Betaproteobacteria</taxon>
        <taxon>Burkholderiales</taxon>
        <taxon>Burkholderiaceae</taxon>
        <taxon>Pandoraea</taxon>
    </lineage>
</organism>
<evidence type="ECO:0000313" key="3">
    <source>
        <dbReference type="Proteomes" id="UP000036700"/>
    </source>
</evidence>
<keyword evidence="1" id="KW-0732">Signal</keyword>
<reference evidence="3" key="1">
    <citation type="submission" date="2015-06" db="EMBL/GenBank/DDBJ databases">
        <authorList>
            <person name="Lim Y.L."/>
            <person name="Ee R."/>
            <person name="Yong D."/>
            <person name="How K.Y."/>
            <person name="Yin W.F."/>
            <person name="Chan K.G."/>
        </authorList>
    </citation>
    <scope>NUCLEOTIDE SEQUENCE [LARGE SCALE GENOMIC DNA]</scope>
    <source>
        <strain evidence="3">DSM 25325</strain>
    </source>
</reference>
<dbReference type="EMBL" id="CP011568">
    <property type="protein sequence ID" value="AKJ68147.1"/>
    <property type="molecule type" value="Genomic_DNA"/>
</dbReference>
<gene>
    <name evidence="2" type="ORF">ABW99_07915</name>
</gene>
<dbReference type="SUPFAM" id="SSF103515">
    <property type="entry name" value="Autotransporter"/>
    <property type="match status" value="1"/>
</dbReference>
<dbReference type="RefSeq" id="WP_047213967.1">
    <property type="nucleotide sequence ID" value="NZ_CP011568.3"/>
</dbReference>
<evidence type="ECO:0000256" key="1">
    <source>
        <dbReference type="SAM" id="SignalP"/>
    </source>
</evidence>